<feature type="repeat" description="ANK" evidence="3">
    <location>
        <begin position="141"/>
        <end position="173"/>
    </location>
</feature>
<reference evidence="4 5" key="1">
    <citation type="journal article" date="2024" name="bioRxiv">
        <title>A reference genome for Trichogramma kaykai: A tiny desert-dwelling parasitoid wasp with competing sex-ratio distorters.</title>
        <authorList>
            <person name="Culotta J."/>
            <person name="Lindsey A.R."/>
        </authorList>
    </citation>
    <scope>NUCLEOTIDE SEQUENCE [LARGE SCALE GENOMIC DNA]</scope>
    <source>
        <strain evidence="4 5">KSX58</strain>
    </source>
</reference>
<accession>A0ABD2XK22</accession>
<evidence type="ECO:0000256" key="1">
    <source>
        <dbReference type="ARBA" id="ARBA00022737"/>
    </source>
</evidence>
<dbReference type="PROSITE" id="PS50088">
    <property type="entry name" value="ANK_REPEAT"/>
    <property type="match status" value="2"/>
</dbReference>
<keyword evidence="5" id="KW-1185">Reference proteome</keyword>
<dbReference type="Gene3D" id="1.25.40.20">
    <property type="entry name" value="Ankyrin repeat-containing domain"/>
    <property type="match status" value="1"/>
</dbReference>
<organism evidence="4 5">
    <name type="scientific">Trichogramma kaykai</name>
    <dbReference type="NCBI Taxonomy" id="54128"/>
    <lineage>
        <taxon>Eukaryota</taxon>
        <taxon>Metazoa</taxon>
        <taxon>Ecdysozoa</taxon>
        <taxon>Arthropoda</taxon>
        <taxon>Hexapoda</taxon>
        <taxon>Insecta</taxon>
        <taxon>Pterygota</taxon>
        <taxon>Neoptera</taxon>
        <taxon>Endopterygota</taxon>
        <taxon>Hymenoptera</taxon>
        <taxon>Apocrita</taxon>
        <taxon>Proctotrupomorpha</taxon>
        <taxon>Chalcidoidea</taxon>
        <taxon>Trichogrammatidae</taxon>
        <taxon>Trichogramma</taxon>
    </lineage>
</organism>
<evidence type="ECO:0000313" key="4">
    <source>
        <dbReference type="EMBL" id="KAL3405519.1"/>
    </source>
</evidence>
<dbReference type="InterPro" id="IPR036770">
    <property type="entry name" value="Ankyrin_rpt-contain_sf"/>
</dbReference>
<evidence type="ECO:0008006" key="6">
    <source>
        <dbReference type="Google" id="ProtNLM"/>
    </source>
</evidence>
<dbReference type="AlphaFoldDB" id="A0ABD2XK22"/>
<sequence>MAENDQSCLRKLTLVREQANWEIEAERRQLFHEVLSLVTNWTGRLPNLRDIFRTEEIDFLLSCAADPDDEELEEESEEFIEFVISAGYKDEPDLDEEGKPLLRRNTPINQNITQSSYSASVFFRKLFQIYDRFDVNYVGEDGYTHFHAACELNLVEIVEKFLELGQDPNCQSYCLPPLHLATLARSQVRRDLIGMLLRNGANPNMAGKDGMTPLHVIWQNNCCRLLSLETFLISCKDVGRAVQVDARDHLGRTPLQCAVAYVSPYCVDLLLDNGADLSQFTFPTVSHCEENLHYHENVIPWDGISLVIGGLEKRGYKLDENAYLTIRALFIKYKLLSYASSTSLHQSLRDEEFVRDTKKLMWNSSLSFYDLIQLSPKEAAKVFTFTDYVRFTDSEEYFRQRTGLFCDEHLCAIVSRRFIPSRWAVYPFWDLIHYRLPIECCEMILEHLSSQDLVNIMVATGNQDW</sequence>
<proteinExistence type="predicted"/>
<dbReference type="PANTHER" id="PTHR24198">
    <property type="entry name" value="ANKYRIN REPEAT AND PROTEIN KINASE DOMAIN-CONTAINING PROTEIN"/>
    <property type="match status" value="1"/>
</dbReference>
<evidence type="ECO:0000313" key="5">
    <source>
        <dbReference type="Proteomes" id="UP001627154"/>
    </source>
</evidence>
<dbReference type="SMART" id="SM00248">
    <property type="entry name" value="ANK"/>
    <property type="match status" value="4"/>
</dbReference>
<evidence type="ECO:0000256" key="3">
    <source>
        <dbReference type="PROSITE-ProRule" id="PRU00023"/>
    </source>
</evidence>
<dbReference type="SUPFAM" id="SSF48403">
    <property type="entry name" value="Ankyrin repeat"/>
    <property type="match status" value="1"/>
</dbReference>
<dbReference type="EMBL" id="JBJJXI010000020">
    <property type="protein sequence ID" value="KAL3405519.1"/>
    <property type="molecule type" value="Genomic_DNA"/>
</dbReference>
<gene>
    <name evidence="4" type="ORF">TKK_001909</name>
</gene>
<evidence type="ECO:0000256" key="2">
    <source>
        <dbReference type="ARBA" id="ARBA00023043"/>
    </source>
</evidence>
<dbReference type="InterPro" id="IPR002110">
    <property type="entry name" value="Ankyrin_rpt"/>
</dbReference>
<dbReference type="Proteomes" id="UP001627154">
    <property type="component" value="Unassembled WGS sequence"/>
</dbReference>
<name>A0ABD2XK22_9HYME</name>
<keyword evidence="1" id="KW-0677">Repeat</keyword>
<protein>
    <recommendedName>
        <fullName evidence="6">SOCS box domain-containing protein</fullName>
    </recommendedName>
</protein>
<keyword evidence="2 3" id="KW-0040">ANK repeat</keyword>
<comment type="caution">
    <text evidence="4">The sequence shown here is derived from an EMBL/GenBank/DDBJ whole genome shotgun (WGS) entry which is preliminary data.</text>
</comment>
<feature type="repeat" description="ANK" evidence="3">
    <location>
        <begin position="250"/>
        <end position="282"/>
    </location>
</feature>
<dbReference type="PANTHER" id="PTHR24198:SF165">
    <property type="entry name" value="ANKYRIN REPEAT-CONTAINING PROTEIN-RELATED"/>
    <property type="match status" value="1"/>
</dbReference>
<dbReference type="Pfam" id="PF12796">
    <property type="entry name" value="Ank_2"/>
    <property type="match status" value="1"/>
</dbReference>
<dbReference type="PROSITE" id="PS50297">
    <property type="entry name" value="ANK_REP_REGION"/>
    <property type="match status" value="1"/>
</dbReference>